<dbReference type="AlphaFoldDB" id="A0A2W7THW5"/>
<evidence type="ECO:0000313" key="11">
    <source>
        <dbReference type="Proteomes" id="UP000249720"/>
    </source>
</evidence>
<dbReference type="PIRSF" id="PIRSF001093">
    <property type="entry name" value="B-hxosamndse_ab_euk"/>
    <property type="match status" value="1"/>
</dbReference>
<dbReference type="InterPro" id="IPR015882">
    <property type="entry name" value="HEX_bac_N"/>
</dbReference>
<keyword evidence="4" id="KW-0378">Hydrolase</keyword>
<dbReference type="Gene3D" id="3.30.379.10">
    <property type="entry name" value="Chitobiase/beta-hexosaminidase domain 2-like"/>
    <property type="match status" value="1"/>
</dbReference>
<dbReference type="PANTHER" id="PTHR22600:SF57">
    <property type="entry name" value="BETA-N-ACETYLHEXOSAMINIDASE"/>
    <property type="match status" value="1"/>
</dbReference>
<dbReference type="GO" id="GO:0005975">
    <property type="term" value="P:carbohydrate metabolic process"/>
    <property type="evidence" value="ECO:0007669"/>
    <property type="project" value="InterPro"/>
</dbReference>
<comment type="caution">
    <text evidence="10">The sequence shown here is derived from an EMBL/GenBank/DDBJ whole genome shotgun (WGS) entry which is preliminary data.</text>
</comment>
<dbReference type="Proteomes" id="UP000249720">
    <property type="component" value="Unassembled WGS sequence"/>
</dbReference>
<keyword evidence="11" id="KW-1185">Reference proteome</keyword>
<dbReference type="Gene3D" id="3.20.20.80">
    <property type="entry name" value="Glycosidases"/>
    <property type="match status" value="1"/>
</dbReference>
<dbReference type="EC" id="3.2.1.52" evidence="3"/>
<dbReference type="PANTHER" id="PTHR22600">
    <property type="entry name" value="BETA-HEXOSAMINIDASE"/>
    <property type="match status" value="1"/>
</dbReference>
<dbReference type="GO" id="GO:0016020">
    <property type="term" value="C:membrane"/>
    <property type="evidence" value="ECO:0007669"/>
    <property type="project" value="TreeGrafter"/>
</dbReference>
<evidence type="ECO:0000256" key="3">
    <source>
        <dbReference type="ARBA" id="ARBA00012663"/>
    </source>
</evidence>
<dbReference type="InterPro" id="IPR029018">
    <property type="entry name" value="Hex-like_dom2"/>
</dbReference>
<feature type="domain" description="Glycoside hydrolase family 20 catalytic" evidence="8">
    <location>
        <begin position="165"/>
        <end position="522"/>
    </location>
</feature>
<comment type="similarity">
    <text evidence="2">Belongs to the glycosyl hydrolase 20 family.</text>
</comment>
<evidence type="ECO:0000256" key="2">
    <source>
        <dbReference type="ARBA" id="ARBA00006285"/>
    </source>
</evidence>
<protein>
    <recommendedName>
        <fullName evidence="3">beta-N-acetylhexosaminidase</fullName>
        <ecNumber evidence="3">3.2.1.52</ecNumber>
    </recommendedName>
</protein>
<evidence type="ECO:0000256" key="1">
    <source>
        <dbReference type="ARBA" id="ARBA00001231"/>
    </source>
</evidence>
<sequence>MKKTIAILFLGIAMLQAKAQQTQHSASINIIPIPVSVQQGMGSFLLQPTAKIGYTNNKQVQAIAQQMQQKIARSTGYSLAESKNIKDATIQLQLLNNWDTLLGKEGYRLNVTPTNVLIQANAPAGIYYGVQSFWQLLPAAIESKSIVNHIKWQVPEVNITDYPRFEWRGLMFDVARHFFTKQQVMDYIDEMAKYKFNILHLHLTDDEGWRIEIKGLPRLTEVGAWNVKKVGYFGTFKAPRPDEPRNYGGYYTQDDIKEMVAYAQQHYVNILPEIDVPGHSLAAIVSYPDLSCTVGADKYQVRSGEEIMDWSHGAPPIALIDNTLCPANPKVYTFLDTVFSQVAKLFPFPYIHVGGDECPKNFWEKSPEIKQLMKKEGLKTMEEVQSYFEKRIEKIVESKGKKFMGWDEILEGGLAPNAVVMSWRGMKGGIEAAKMKHQVVMSPTTFAYLDYMQGDSIIEPRVYATLRLQKAYEFEPVPDSVDSKYILGGQANLWTEQVYNTRHLQYMTWPRAFAVSETVWSPKGNKNWNDFVSRVEHQFKRLDIEQVKYAPSMYDPIFNASKNEDGTLKIEMSTEVPDLQIHYSFDNSFPDQYYPVYTTPLTPPEDAVMLKVITYRGDKPMGRMIAMPISELKKRAGIK</sequence>
<accession>A0A2W7THW5</accession>
<reference evidence="10 11" key="1">
    <citation type="submission" date="2018-06" db="EMBL/GenBank/DDBJ databases">
        <title>Genomic Encyclopedia of Archaeal and Bacterial Type Strains, Phase II (KMG-II): from individual species to whole genera.</title>
        <authorList>
            <person name="Goeker M."/>
        </authorList>
    </citation>
    <scope>NUCLEOTIDE SEQUENCE [LARGE SCALE GENOMIC DNA]</scope>
    <source>
        <strain evidence="10 11">DSM 23241</strain>
    </source>
</reference>
<organism evidence="10 11">
    <name type="scientific">Hydrotalea sandarakina</name>
    <dbReference type="NCBI Taxonomy" id="1004304"/>
    <lineage>
        <taxon>Bacteria</taxon>
        <taxon>Pseudomonadati</taxon>
        <taxon>Bacteroidota</taxon>
        <taxon>Chitinophagia</taxon>
        <taxon>Chitinophagales</taxon>
        <taxon>Chitinophagaceae</taxon>
        <taxon>Hydrotalea</taxon>
    </lineage>
</organism>
<keyword evidence="5" id="KW-0326">Glycosidase</keyword>
<comment type="catalytic activity">
    <reaction evidence="1">
        <text>Hydrolysis of terminal non-reducing N-acetyl-D-hexosamine residues in N-acetyl-beta-D-hexosaminides.</text>
        <dbReference type="EC" id="3.2.1.52"/>
    </reaction>
</comment>
<evidence type="ECO:0000259" key="8">
    <source>
        <dbReference type="Pfam" id="PF00728"/>
    </source>
</evidence>
<dbReference type="PRINTS" id="PR00738">
    <property type="entry name" value="GLHYDRLASE20"/>
</dbReference>
<dbReference type="EMBL" id="QKZV01000004">
    <property type="protein sequence ID" value="PZX62882.1"/>
    <property type="molecule type" value="Genomic_DNA"/>
</dbReference>
<evidence type="ECO:0000256" key="4">
    <source>
        <dbReference type="ARBA" id="ARBA00022801"/>
    </source>
</evidence>
<evidence type="ECO:0000256" key="7">
    <source>
        <dbReference type="SAM" id="SignalP"/>
    </source>
</evidence>
<proteinExistence type="inferred from homology"/>
<dbReference type="Pfam" id="PF02838">
    <property type="entry name" value="Glyco_hydro_20b"/>
    <property type="match status" value="1"/>
</dbReference>
<dbReference type="CDD" id="cd06563">
    <property type="entry name" value="GH20_chitobiase-like"/>
    <property type="match status" value="1"/>
</dbReference>
<evidence type="ECO:0000259" key="9">
    <source>
        <dbReference type="Pfam" id="PF02838"/>
    </source>
</evidence>
<dbReference type="OrthoDB" id="726159at2"/>
<keyword evidence="7" id="KW-0732">Signal</keyword>
<dbReference type="RefSeq" id="WP_111294984.1">
    <property type="nucleotide sequence ID" value="NZ_QKZV01000004.1"/>
</dbReference>
<feature type="domain" description="Beta-hexosaminidase bacterial type N-terminal" evidence="9">
    <location>
        <begin position="28"/>
        <end position="162"/>
    </location>
</feature>
<dbReference type="GO" id="GO:0030203">
    <property type="term" value="P:glycosaminoglycan metabolic process"/>
    <property type="evidence" value="ECO:0007669"/>
    <property type="project" value="TreeGrafter"/>
</dbReference>
<gene>
    <name evidence="10" type="ORF">LX80_01576</name>
</gene>
<dbReference type="InterPro" id="IPR017853">
    <property type="entry name" value="GH"/>
</dbReference>
<feature type="active site" description="Proton donor" evidence="6">
    <location>
        <position position="357"/>
    </location>
</feature>
<evidence type="ECO:0000256" key="6">
    <source>
        <dbReference type="PIRSR" id="PIRSR625705-1"/>
    </source>
</evidence>
<dbReference type="SUPFAM" id="SSF55545">
    <property type="entry name" value="beta-N-acetylhexosaminidase-like domain"/>
    <property type="match status" value="1"/>
</dbReference>
<dbReference type="Pfam" id="PF00728">
    <property type="entry name" value="Glyco_hydro_20"/>
    <property type="match status" value="1"/>
</dbReference>
<dbReference type="InterPro" id="IPR015883">
    <property type="entry name" value="Glyco_hydro_20_cat"/>
</dbReference>
<feature type="chain" id="PRO_5015855872" description="beta-N-acetylhexosaminidase" evidence="7">
    <location>
        <begin position="20"/>
        <end position="639"/>
    </location>
</feature>
<name>A0A2W7THW5_9BACT</name>
<dbReference type="SUPFAM" id="SSF51445">
    <property type="entry name" value="(Trans)glycosidases"/>
    <property type="match status" value="1"/>
</dbReference>
<evidence type="ECO:0000313" key="10">
    <source>
        <dbReference type="EMBL" id="PZX62882.1"/>
    </source>
</evidence>
<dbReference type="GO" id="GO:0004563">
    <property type="term" value="F:beta-N-acetylhexosaminidase activity"/>
    <property type="evidence" value="ECO:0007669"/>
    <property type="project" value="UniProtKB-EC"/>
</dbReference>
<feature type="signal peptide" evidence="7">
    <location>
        <begin position="1"/>
        <end position="19"/>
    </location>
</feature>
<dbReference type="InterPro" id="IPR025705">
    <property type="entry name" value="Beta_hexosaminidase_sua/sub"/>
</dbReference>
<evidence type="ECO:0000256" key="5">
    <source>
        <dbReference type="ARBA" id="ARBA00023295"/>
    </source>
</evidence>